<accession>A0ABR1JRL2</accession>
<sequence length="306" mass="33640">MAGHEAPLLIRPSQLKSILDQKQDVTVLDATWFMPNSPRNGHDEFLNKRIPDARFLDLDKVASPHSLGLKHMMPSERTFADACESFGIKPSSHVVIYDTHGVFSSPRALFMFRSFGHSNSSVLDGGLPMWESESHPVQSGPLPEIQRAEYPTPELDHQSIRNYDQISNNASLDSTVAELVLDARSRGRFLGVDPEPRPGLSSGHMPNSVSLPFNVFLDQKHGIGNSTFTVFKDVAGIQKALEDAVGQDEAARIIKGDRPIITSCGSGMTAGILWLGLKLLGVTKTALYDESWTGYAMRPDSKIEKD</sequence>
<dbReference type="PANTHER" id="PTHR11364:SF27">
    <property type="entry name" value="SULFURTRANSFERASE"/>
    <property type="match status" value="1"/>
</dbReference>
<keyword evidence="6" id="KW-1185">Reference proteome</keyword>
<protein>
    <recommendedName>
        <fullName evidence="3">Rhodanese domain-containing protein</fullName>
    </recommendedName>
</protein>
<dbReference type="CDD" id="cd01449">
    <property type="entry name" value="TST_Repeat_2"/>
    <property type="match status" value="1"/>
</dbReference>
<dbReference type="PROSITE" id="PS50206">
    <property type="entry name" value="RHODANESE_3"/>
    <property type="match status" value="2"/>
</dbReference>
<dbReference type="Proteomes" id="UP001498398">
    <property type="component" value="Unassembled WGS sequence"/>
</dbReference>
<evidence type="ECO:0000256" key="1">
    <source>
        <dbReference type="ARBA" id="ARBA00022679"/>
    </source>
</evidence>
<gene>
    <name evidence="5" type="ORF">VKT23_005761</name>
    <name evidence="4" type="ORF">VKT23_007161</name>
</gene>
<evidence type="ECO:0000313" key="6">
    <source>
        <dbReference type="Proteomes" id="UP001498398"/>
    </source>
</evidence>
<dbReference type="Gene3D" id="3.40.250.10">
    <property type="entry name" value="Rhodanese-like domain"/>
    <property type="match status" value="2"/>
</dbReference>
<dbReference type="EMBL" id="JBANRG010000009">
    <property type="protein sequence ID" value="KAK7463824.1"/>
    <property type="molecule type" value="Genomic_DNA"/>
</dbReference>
<proteinExistence type="predicted"/>
<dbReference type="InterPro" id="IPR001763">
    <property type="entry name" value="Rhodanese-like_dom"/>
</dbReference>
<dbReference type="SMART" id="SM00450">
    <property type="entry name" value="RHOD"/>
    <property type="match status" value="2"/>
</dbReference>
<dbReference type="Pfam" id="PF00581">
    <property type="entry name" value="Rhodanese"/>
    <property type="match status" value="2"/>
</dbReference>
<evidence type="ECO:0000259" key="3">
    <source>
        <dbReference type="PROSITE" id="PS50206"/>
    </source>
</evidence>
<keyword evidence="2" id="KW-0677">Repeat</keyword>
<dbReference type="PANTHER" id="PTHR11364">
    <property type="entry name" value="THIOSULFATE SULFERTANSFERASE"/>
    <property type="match status" value="1"/>
</dbReference>
<dbReference type="InterPro" id="IPR036873">
    <property type="entry name" value="Rhodanese-like_dom_sf"/>
</dbReference>
<dbReference type="CDD" id="cd01448">
    <property type="entry name" value="TST_Repeat_1"/>
    <property type="match status" value="1"/>
</dbReference>
<evidence type="ECO:0000313" key="5">
    <source>
        <dbReference type="EMBL" id="KAK7465789.1"/>
    </source>
</evidence>
<dbReference type="InterPro" id="IPR045078">
    <property type="entry name" value="TST/MPST-like"/>
</dbReference>
<dbReference type="EMBL" id="JBANRG010000006">
    <property type="protein sequence ID" value="KAK7465789.1"/>
    <property type="molecule type" value="Genomic_DNA"/>
</dbReference>
<comment type="caution">
    <text evidence="4">The sequence shown here is derived from an EMBL/GenBank/DDBJ whole genome shotgun (WGS) entry which is preliminary data.</text>
</comment>
<feature type="domain" description="Rhodanese" evidence="3">
    <location>
        <begin position="174"/>
        <end position="304"/>
    </location>
</feature>
<evidence type="ECO:0000256" key="2">
    <source>
        <dbReference type="ARBA" id="ARBA00022737"/>
    </source>
</evidence>
<reference evidence="4 6" key="1">
    <citation type="submission" date="2024-01" db="EMBL/GenBank/DDBJ databases">
        <title>A draft genome for the cacao thread blight pathogen Marasmiellus scandens.</title>
        <authorList>
            <person name="Baruah I.K."/>
            <person name="Leung J."/>
            <person name="Bukari Y."/>
            <person name="Amoako-Attah I."/>
            <person name="Meinhardt L.W."/>
            <person name="Bailey B.A."/>
            <person name="Cohen S.P."/>
        </authorList>
    </citation>
    <scope>NUCLEOTIDE SEQUENCE [LARGE SCALE GENOMIC DNA]</scope>
    <source>
        <strain evidence="4 6">GH-19</strain>
    </source>
</reference>
<evidence type="ECO:0000313" key="4">
    <source>
        <dbReference type="EMBL" id="KAK7463824.1"/>
    </source>
</evidence>
<keyword evidence="1" id="KW-0808">Transferase</keyword>
<dbReference type="SUPFAM" id="SSF52821">
    <property type="entry name" value="Rhodanese/Cell cycle control phosphatase"/>
    <property type="match status" value="2"/>
</dbReference>
<feature type="domain" description="Rhodanese" evidence="3">
    <location>
        <begin position="21"/>
        <end position="139"/>
    </location>
</feature>
<organism evidence="4 6">
    <name type="scientific">Marasmiellus scandens</name>
    <dbReference type="NCBI Taxonomy" id="2682957"/>
    <lineage>
        <taxon>Eukaryota</taxon>
        <taxon>Fungi</taxon>
        <taxon>Dikarya</taxon>
        <taxon>Basidiomycota</taxon>
        <taxon>Agaricomycotina</taxon>
        <taxon>Agaricomycetes</taxon>
        <taxon>Agaricomycetidae</taxon>
        <taxon>Agaricales</taxon>
        <taxon>Marasmiineae</taxon>
        <taxon>Omphalotaceae</taxon>
        <taxon>Marasmiellus</taxon>
    </lineage>
</organism>
<name>A0ABR1JRL2_9AGAR</name>